<dbReference type="InterPro" id="IPR036388">
    <property type="entry name" value="WH-like_DNA-bd_sf"/>
</dbReference>
<dbReference type="Pfam" id="PF02082">
    <property type="entry name" value="Rrf2"/>
    <property type="match status" value="1"/>
</dbReference>
<reference evidence="3" key="1">
    <citation type="submission" date="2018-05" db="EMBL/GenBank/DDBJ databases">
        <title>Genome Sequencing of selected type strains of the family Eggerthellaceae.</title>
        <authorList>
            <person name="Danylec N."/>
            <person name="Stoll D.A."/>
            <person name="Doetsch A."/>
            <person name="Huch M."/>
        </authorList>
    </citation>
    <scope>NUCLEOTIDE SEQUENCE [LARGE SCALE GENOMIC DNA]</scope>
    <source>
        <strain evidence="3">DSM 16106</strain>
    </source>
</reference>
<evidence type="ECO:0000256" key="1">
    <source>
        <dbReference type="ARBA" id="ARBA00023125"/>
    </source>
</evidence>
<evidence type="ECO:0000313" key="2">
    <source>
        <dbReference type="EMBL" id="RNL49067.1"/>
    </source>
</evidence>
<sequence length="135" mass="14552">MMVSTKGRYALRLMIDIAKQGEAGSLVTMRQAAEREDLSVKYLEQLGGALVKAEVLKSIRGVSGGYLLARPADEITVGDILRATEGSSAPVACVEDAEKCQRSEGCSAREFWVGLDKAIESYADSVKLSDLVKRP</sequence>
<proteinExistence type="predicted"/>
<dbReference type="RefSeq" id="WP_123191143.1">
    <property type="nucleotide sequence ID" value="NZ_QICD01000001.1"/>
</dbReference>
<comment type="caution">
    <text evidence="2">The sequence shown here is derived from an EMBL/GenBank/DDBJ whole genome shotgun (WGS) entry which is preliminary data.</text>
</comment>
<accession>A0A3N0BL62</accession>
<dbReference type="NCBIfam" id="TIGR00738">
    <property type="entry name" value="rrf2_super"/>
    <property type="match status" value="1"/>
</dbReference>
<gene>
    <name evidence="2" type="ORF">DMP08_01035</name>
</gene>
<dbReference type="InterPro" id="IPR036390">
    <property type="entry name" value="WH_DNA-bd_sf"/>
</dbReference>
<dbReference type="Proteomes" id="UP000278632">
    <property type="component" value="Unassembled WGS sequence"/>
</dbReference>
<protein>
    <submittedName>
        <fullName evidence="2">Rrf2 family transcriptional regulator</fullName>
    </submittedName>
</protein>
<keyword evidence="3" id="KW-1185">Reference proteome</keyword>
<dbReference type="GO" id="GO:0003700">
    <property type="term" value="F:DNA-binding transcription factor activity"/>
    <property type="evidence" value="ECO:0007669"/>
    <property type="project" value="TreeGrafter"/>
</dbReference>
<dbReference type="AlphaFoldDB" id="A0A3N0BL62"/>
<dbReference type="SUPFAM" id="SSF46785">
    <property type="entry name" value="Winged helix' DNA-binding domain"/>
    <property type="match status" value="1"/>
</dbReference>
<evidence type="ECO:0000313" key="3">
    <source>
        <dbReference type="Proteomes" id="UP000278632"/>
    </source>
</evidence>
<dbReference type="EMBL" id="QICD01000001">
    <property type="protein sequence ID" value="RNL49067.1"/>
    <property type="molecule type" value="Genomic_DNA"/>
</dbReference>
<dbReference type="InterPro" id="IPR000944">
    <property type="entry name" value="Tscrpt_reg_Rrf2"/>
</dbReference>
<dbReference type="Gene3D" id="1.10.10.10">
    <property type="entry name" value="Winged helix-like DNA-binding domain superfamily/Winged helix DNA-binding domain"/>
    <property type="match status" value="1"/>
</dbReference>
<keyword evidence="1" id="KW-0238">DNA-binding</keyword>
<name>A0A3N0BL62_9ACTN</name>
<dbReference type="PANTHER" id="PTHR33221:SF5">
    <property type="entry name" value="HTH-TYPE TRANSCRIPTIONAL REGULATOR ISCR"/>
    <property type="match status" value="1"/>
</dbReference>
<organism evidence="2 3">
    <name type="scientific">Paraeggerthella hongkongensis</name>
    <dbReference type="NCBI Taxonomy" id="230658"/>
    <lineage>
        <taxon>Bacteria</taxon>
        <taxon>Bacillati</taxon>
        <taxon>Actinomycetota</taxon>
        <taxon>Coriobacteriia</taxon>
        <taxon>Eggerthellales</taxon>
        <taxon>Eggerthellaceae</taxon>
        <taxon>Paraeggerthella</taxon>
    </lineage>
</organism>
<dbReference type="GO" id="GO:0005829">
    <property type="term" value="C:cytosol"/>
    <property type="evidence" value="ECO:0007669"/>
    <property type="project" value="TreeGrafter"/>
</dbReference>
<dbReference type="GO" id="GO:0003677">
    <property type="term" value="F:DNA binding"/>
    <property type="evidence" value="ECO:0007669"/>
    <property type="project" value="UniProtKB-KW"/>
</dbReference>
<dbReference type="PROSITE" id="PS51197">
    <property type="entry name" value="HTH_RRF2_2"/>
    <property type="match status" value="1"/>
</dbReference>
<dbReference type="OrthoDB" id="9808360at2"/>
<dbReference type="PANTHER" id="PTHR33221">
    <property type="entry name" value="WINGED HELIX-TURN-HELIX TRANSCRIPTIONAL REGULATOR, RRF2 FAMILY"/>
    <property type="match status" value="1"/>
</dbReference>